<gene>
    <name evidence="1" type="ORF">PEL8287_02517</name>
</gene>
<accession>A0A1Y5SUA3</accession>
<evidence type="ECO:0000313" key="1">
    <source>
        <dbReference type="EMBL" id="SLN48522.1"/>
    </source>
</evidence>
<dbReference type="PANTHER" id="PTHR36978:SF4">
    <property type="entry name" value="P-LOOP CONTAINING NUCLEOSIDE TRIPHOSPHATE HYDROLASE PROTEIN"/>
    <property type="match status" value="1"/>
</dbReference>
<dbReference type="RefSeq" id="WP_176228636.1">
    <property type="nucleotide sequence ID" value="NZ_FWFL01000006.1"/>
</dbReference>
<dbReference type="AlphaFoldDB" id="A0A1Y5SUA3"/>
<dbReference type="Pfam" id="PF17784">
    <property type="entry name" value="Sulfotransfer_4"/>
    <property type="match status" value="1"/>
</dbReference>
<name>A0A1Y5SUA3_9RHOB</name>
<dbReference type="PANTHER" id="PTHR36978">
    <property type="entry name" value="P-LOOP CONTAINING NUCLEOTIDE TRIPHOSPHATE HYDROLASE"/>
    <property type="match status" value="1"/>
</dbReference>
<reference evidence="1 2" key="1">
    <citation type="submission" date="2017-03" db="EMBL/GenBank/DDBJ databases">
        <authorList>
            <person name="Afonso C.L."/>
            <person name="Miller P.J."/>
            <person name="Scott M.A."/>
            <person name="Spackman E."/>
            <person name="Goraichik I."/>
            <person name="Dimitrov K.M."/>
            <person name="Suarez D.L."/>
            <person name="Swayne D.E."/>
        </authorList>
    </citation>
    <scope>NUCLEOTIDE SEQUENCE [LARGE SCALE GENOMIC DNA]</scope>
    <source>
        <strain evidence="1 2">CECT 8287</strain>
    </source>
</reference>
<dbReference type="Gene3D" id="3.40.50.300">
    <property type="entry name" value="P-loop containing nucleotide triphosphate hydrolases"/>
    <property type="match status" value="1"/>
</dbReference>
<keyword evidence="2" id="KW-1185">Reference proteome</keyword>
<dbReference type="EMBL" id="FWFL01000006">
    <property type="protein sequence ID" value="SLN48522.1"/>
    <property type="molecule type" value="Genomic_DNA"/>
</dbReference>
<evidence type="ECO:0008006" key="3">
    <source>
        <dbReference type="Google" id="ProtNLM"/>
    </source>
</evidence>
<organism evidence="1 2">
    <name type="scientific">Roseovarius litorisediminis</name>
    <dbReference type="NCBI Taxonomy" id="1312363"/>
    <lineage>
        <taxon>Bacteria</taxon>
        <taxon>Pseudomonadati</taxon>
        <taxon>Pseudomonadota</taxon>
        <taxon>Alphaproteobacteria</taxon>
        <taxon>Rhodobacterales</taxon>
        <taxon>Roseobacteraceae</taxon>
        <taxon>Roseovarius</taxon>
    </lineage>
</organism>
<sequence length="229" mass="25052">MTLKVIGAGFGRTGTASLKVALETLLGAPCYHMSEVLGNPGHVDKWLDVAAGNPDWNSIFRNYEATVDFPASTYWRELADAYPEAKVILSVRDAESWFQSTQKTIFSKDLQALYAGTKWGRMIKATIDDHLGGDINDKESAIAAFHAHNARVAEAFTADRLLKFEAKDGWAPLCKLLDLPVPDEAFPHINSKEEFDGVLELLSSPLGTGAMNGDGMATDSAHDDFFDKK</sequence>
<dbReference type="SUPFAM" id="SSF52540">
    <property type="entry name" value="P-loop containing nucleoside triphosphate hydrolases"/>
    <property type="match status" value="1"/>
</dbReference>
<dbReference type="InterPro" id="IPR040632">
    <property type="entry name" value="Sulfotransfer_4"/>
</dbReference>
<dbReference type="Proteomes" id="UP000193827">
    <property type="component" value="Unassembled WGS sequence"/>
</dbReference>
<evidence type="ECO:0000313" key="2">
    <source>
        <dbReference type="Proteomes" id="UP000193827"/>
    </source>
</evidence>
<protein>
    <recommendedName>
        <fullName evidence="3">Sulfotransferase family protein</fullName>
    </recommendedName>
</protein>
<proteinExistence type="predicted"/>
<dbReference type="InterPro" id="IPR027417">
    <property type="entry name" value="P-loop_NTPase"/>
</dbReference>